<dbReference type="AlphaFoldDB" id="I3XET8"/>
<proteinExistence type="predicted"/>
<protein>
    <submittedName>
        <fullName evidence="2">Uncharacterized protein</fullName>
    </submittedName>
</protein>
<reference evidence="2 3" key="1">
    <citation type="journal article" date="2012" name="J. Bacteriol.">
        <title>Complete genome sequence of the broad-host-range strain Sinorhizobium fredii USDA257.</title>
        <authorList>
            <person name="Schuldes J."/>
            <person name="Rodriguez Orbegoso M."/>
            <person name="Schmeisser C."/>
            <person name="Krishnan H.B."/>
            <person name="Daniel R."/>
            <person name="Streit W.R."/>
        </authorList>
    </citation>
    <scope>NUCLEOTIDE SEQUENCE [LARGE SCALE GENOMIC DNA]</scope>
    <source>
        <strain evidence="2 3">USDA 257</strain>
    </source>
</reference>
<dbReference type="PATRIC" id="fig|1185652.3.peg.6112"/>
<dbReference type="KEGG" id="sfd:USDA257_c58830"/>
<accession>I3XET8</accession>
<evidence type="ECO:0000256" key="1">
    <source>
        <dbReference type="SAM" id="Phobius"/>
    </source>
</evidence>
<organism evidence="2 3">
    <name type="scientific">Sinorhizobium fredii (strain USDA 257)</name>
    <dbReference type="NCBI Taxonomy" id="1185652"/>
    <lineage>
        <taxon>Bacteria</taxon>
        <taxon>Pseudomonadati</taxon>
        <taxon>Pseudomonadota</taxon>
        <taxon>Alphaproteobacteria</taxon>
        <taxon>Hyphomicrobiales</taxon>
        <taxon>Rhizobiaceae</taxon>
        <taxon>Sinorhizobium/Ensifer group</taxon>
        <taxon>Sinorhizobium</taxon>
    </lineage>
</organism>
<evidence type="ECO:0000313" key="3">
    <source>
        <dbReference type="Proteomes" id="UP000006180"/>
    </source>
</evidence>
<dbReference type="HOGENOM" id="CLU_2939326_0_0_5"/>
<feature type="transmembrane region" description="Helical" evidence="1">
    <location>
        <begin position="20"/>
        <end position="42"/>
    </location>
</feature>
<keyword evidence="1" id="KW-0472">Membrane</keyword>
<dbReference type="EMBL" id="CP003563">
    <property type="protein sequence ID" value="AFL54394.1"/>
    <property type="molecule type" value="Genomic_DNA"/>
</dbReference>
<keyword evidence="1" id="KW-0812">Transmembrane</keyword>
<dbReference type="Proteomes" id="UP000006180">
    <property type="component" value="Chromosome"/>
</dbReference>
<gene>
    <name evidence="2" type="ORF">USDA257_c58830</name>
</gene>
<name>I3XET8_SINF2</name>
<keyword evidence="1" id="KW-1133">Transmembrane helix</keyword>
<evidence type="ECO:0000313" key="2">
    <source>
        <dbReference type="EMBL" id="AFL54394.1"/>
    </source>
</evidence>
<sequence>MRTPRFNQSRRRSQVPTQGLRVFVLVSAIPCRLPLFLCIATKTPPAFWGMLRSEIILLIY</sequence>